<dbReference type="PANTHER" id="PTHR34061">
    <property type="entry name" value="PROTEIN, PUTATIVE-RELATED"/>
    <property type="match status" value="1"/>
</dbReference>
<organism evidence="2 3">
    <name type="scientific">Mucuna pruriens</name>
    <name type="common">Velvet bean</name>
    <name type="synonym">Dolichos pruriens</name>
    <dbReference type="NCBI Taxonomy" id="157652"/>
    <lineage>
        <taxon>Eukaryota</taxon>
        <taxon>Viridiplantae</taxon>
        <taxon>Streptophyta</taxon>
        <taxon>Embryophyta</taxon>
        <taxon>Tracheophyta</taxon>
        <taxon>Spermatophyta</taxon>
        <taxon>Magnoliopsida</taxon>
        <taxon>eudicotyledons</taxon>
        <taxon>Gunneridae</taxon>
        <taxon>Pentapetalae</taxon>
        <taxon>rosids</taxon>
        <taxon>fabids</taxon>
        <taxon>Fabales</taxon>
        <taxon>Fabaceae</taxon>
        <taxon>Papilionoideae</taxon>
        <taxon>50 kb inversion clade</taxon>
        <taxon>NPAAA clade</taxon>
        <taxon>indigoferoid/millettioid clade</taxon>
        <taxon>Phaseoleae</taxon>
        <taxon>Mucuna</taxon>
    </lineage>
</organism>
<accession>A0A371EIZ0</accession>
<feature type="region of interest" description="Disordered" evidence="1">
    <location>
        <begin position="38"/>
        <end position="64"/>
    </location>
</feature>
<dbReference type="OrthoDB" id="653466at2759"/>
<keyword evidence="3" id="KW-1185">Reference proteome</keyword>
<gene>
    <name evidence="2" type="ORF">CR513_55252</name>
</gene>
<evidence type="ECO:0000313" key="3">
    <source>
        <dbReference type="Proteomes" id="UP000257109"/>
    </source>
</evidence>
<dbReference type="PANTHER" id="PTHR34061:SF11">
    <property type="entry name" value="PROTEIN, PUTATIVE-RELATED"/>
    <property type="match status" value="1"/>
</dbReference>
<sequence length="64" mass="6842">MEGDGACWDGMARWLGANLATAFFASLERCSCINLSTDDHDDSFPIFPSDSSPTTSDDVANLPV</sequence>
<dbReference type="AlphaFoldDB" id="A0A371EIZ0"/>
<dbReference type="Proteomes" id="UP000257109">
    <property type="component" value="Unassembled WGS sequence"/>
</dbReference>
<dbReference type="EMBL" id="QJKJ01013625">
    <property type="protein sequence ID" value="RDX66020.1"/>
    <property type="molecule type" value="Genomic_DNA"/>
</dbReference>
<name>A0A371EIZ0_MUCPR</name>
<evidence type="ECO:0000256" key="1">
    <source>
        <dbReference type="SAM" id="MobiDB-lite"/>
    </source>
</evidence>
<feature type="non-terminal residue" evidence="2">
    <location>
        <position position="1"/>
    </location>
</feature>
<comment type="caution">
    <text evidence="2">The sequence shown here is derived from an EMBL/GenBank/DDBJ whole genome shotgun (WGS) entry which is preliminary data.</text>
</comment>
<protein>
    <submittedName>
        <fullName evidence="2">Uncharacterized protein</fullName>
    </submittedName>
</protein>
<evidence type="ECO:0000313" key="2">
    <source>
        <dbReference type="EMBL" id="RDX66020.1"/>
    </source>
</evidence>
<feature type="compositionally biased region" description="Low complexity" evidence="1">
    <location>
        <begin position="44"/>
        <end position="58"/>
    </location>
</feature>
<dbReference type="STRING" id="157652.A0A371EIZ0"/>
<proteinExistence type="predicted"/>
<reference evidence="2" key="1">
    <citation type="submission" date="2018-05" db="EMBL/GenBank/DDBJ databases">
        <title>Draft genome of Mucuna pruriens seed.</title>
        <authorList>
            <person name="Nnadi N.E."/>
            <person name="Vos R."/>
            <person name="Hasami M.H."/>
            <person name="Devisetty U.K."/>
            <person name="Aguiy J.C."/>
        </authorList>
    </citation>
    <scope>NUCLEOTIDE SEQUENCE [LARGE SCALE GENOMIC DNA]</scope>
    <source>
        <strain evidence="2">JCA_2017</strain>
    </source>
</reference>